<proteinExistence type="predicted"/>
<reference evidence="2" key="1">
    <citation type="journal article" date="2019" name="Int. J. Syst. Evol. Microbiol.">
        <title>The Global Catalogue of Microorganisms (GCM) 10K type strain sequencing project: providing services to taxonomists for standard genome sequencing and annotation.</title>
        <authorList>
            <consortium name="The Broad Institute Genomics Platform"/>
            <consortium name="The Broad Institute Genome Sequencing Center for Infectious Disease"/>
            <person name="Wu L."/>
            <person name="Ma J."/>
        </authorList>
    </citation>
    <scope>NUCLEOTIDE SEQUENCE [LARGE SCALE GENOMIC DNA]</scope>
    <source>
        <strain evidence="2">CCUG 56029</strain>
    </source>
</reference>
<accession>A0ABV8XUR6</accession>
<gene>
    <name evidence="1" type="ORF">ACFOZ9_17630</name>
</gene>
<evidence type="ECO:0000313" key="2">
    <source>
        <dbReference type="Proteomes" id="UP001595998"/>
    </source>
</evidence>
<comment type="caution">
    <text evidence="1">The sequence shown here is derived from an EMBL/GenBank/DDBJ whole genome shotgun (WGS) entry which is preliminary data.</text>
</comment>
<organism evidence="1 2">
    <name type="scientific">Deinococcus navajonensis</name>
    <dbReference type="NCBI Taxonomy" id="309884"/>
    <lineage>
        <taxon>Bacteria</taxon>
        <taxon>Thermotogati</taxon>
        <taxon>Deinococcota</taxon>
        <taxon>Deinococci</taxon>
        <taxon>Deinococcales</taxon>
        <taxon>Deinococcaceae</taxon>
        <taxon>Deinococcus</taxon>
    </lineage>
</organism>
<evidence type="ECO:0000313" key="1">
    <source>
        <dbReference type="EMBL" id="MFC4428030.1"/>
    </source>
</evidence>
<dbReference type="Proteomes" id="UP001595998">
    <property type="component" value="Unassembled WGS sequence"/>
</dbReference>
<sequence length="80" mass="8268">MTTKKTDTAAADPSTDALTATLVDNGTKDENGNTWRVEPAGDGTKGVRVHLLTKGGIALNVVAESEAKGREALLASPYAK</sequence>
<name>A0ABV8XUR6_9DEIO</name>
<dbReference type="RefSeq" id="WP_380042168.1">
    <property type="nucleotide sequence ID" value="NZ_JBHSEH010000028.1"/>
</dbReference>
<protein>
    <submittedName>
        <fullName evidence="1">Uncharacterized protein</fullName>
    </submittedName>
</protein>
<dbReference type="EMBL" id="JBHSEH010000028">
    <property type="protein sequence ID" value="MFC4428030.1"/>
    <property type="molecule type" value="Genomic_DNA"/>
</dbReference>
<keyword evidence="2" id="KW-1185">Reference proteome</keyword>